<evidence type="ECO:0000256" key="1">
    <source>
        <dbReference type="SAM" id="MobiDB-lite"/>
    </source>
</evidence>
<reference evidence="3" key="3">
    <citation type="journal article" date="2018" name="Mol. Plant Microbe Interact.">
        <title>Genome sequence resources for the wheat stripe rust pathogen (Puccinia striiformis f. sp. tritici) and the barley stripe rust pathogen (Puccinia striiformis f. sp. hordei).</title>
        <authorList>
            <person name="Xia C."/>
            <person name="Wang M."/>
            <person name="Yin C."/>
            <person name="Cornejo O.E."/>
            <person name="Hulbert S.H."/>
            <person name="Chen X."/>
        </authorList>
    </citation>
    <scope>NUCLEOTIDE SEQUENCE [LARGE SCALE GENOMIC DNA]</scope>
    <source>
        <strain evidence="3">93TX-2</strain>
    </source>
</reference>
<sequence>MSANPHSNHPLYAFLQSDTARHHVPSESPPPPTDERTESGMIGADRALNKHLVTLLTTVQSHSAQLDQMVKHINSLVRRVESVESIFSEGQEQVHQSVTEFKADTEKIALQTADRINLTLQPTLNVFIDSLSSVNRQLEAVRSQVEQGSDTRDKQSLILAKLEKDVQCLATQINQVDSRLVGDKIEHSQKMDTLQKGFDTLNSSLAPIALMAPLLKAFLESQLRSSSRSQESFGKSSERHHDPGDHAEGLERTVNRPSSAISRGHLRKTNPAETRSLKQPESSASLSTSKIGGSNQEGGVQEELTVECCQSNQVRQTARADLKETATIFHGEQTGGSSEAEAEHEPTITQASQNHYKDEGAYGGGGETEEVMGESLDRILISHPSSKRRSMSRGRISTQQVLGLNVIKEEAALPRLPLASTKRIRRNGAAREDHVVRSESISTTQLRRISFHERSTTTSLQIQNLRPDQTIDDSQSNPASQVYHSAHYFFLKQKTLKKNRRPLLLEDPA</sequence>
<evidence type="ECO:0000313" key="2">
    <source>
        <dbReference type="EMBL" id="POW04817.1"/>
    </source>
</evidence>
<reference evidence="2 3" key="1">
    <citation type="submission" date="2017-12" db="EMBL/GenBank/DDBJ databases">
        <title>Gene loss provides genomic basis for host adaptation in cereal stripe rust fungi.</title>
        <authorList>
            <person name="Xia C."/>
        </authorList>
    </citation>
    <scope>NUCLEOTIDE SEQUENCE [LARGE SCALE GENOMIC DNA]</scope>
    <source>
        <strain evidence="2 3">93TX-2</strain>
    </source>
</reference>
<feature type="compositionally biased region" description="Polar residues" evidence="1">
    <location>
        <begin position="271"/>
        <end position="298"/>
    </location>
</feature>
<gene>
    <name evidence="2" type="ORF">PSHT_11083</name>
</gene>
<keyword evidence="3" id="KW-1185">Reference proteome</keyword>
<dbReference type="OrthoDB" id="2506728at2759"/>
<dbReference type="VEuPathDB" id="FungiDB:PSTT_03085"/>
<dbReference type="AlphaFoldDB" id="A0A2S4V5P6"/>
<accession>A0A2S4V5P6</accession>
<dbReference type="VEuPathDB" id="FungiDB:PSHT_11083"/>
<reference evidence="3" key="2">
    <citation type="journal article" date="2018" name="BMC Genomics">
        <title>Genomic insights into host adaptation between the wheat stripe rust pathogen (Puccinia striiformis f. sp. tritici) and the barley stripe rust pathogen (Puccinia striiformis f. sp. hordei).</title>
        <authorList>
            <person name="Xia C."/>
            <person name="Wang M."/>
            <person name="Yin C."/>
            <person name="Cornejo O.E."/>
            <person name="Hulbert S.H."/>
            <person name="Chen X."/>
        </authorList>
    </citation>
    <scope>NUCLEOTIDE SEQUENCE [LARGE SCALE GENOMIC DNA]</scope>
    <source>
        <strain evidence="3">93TX-2</strain>
    </source>
</reference>
<proteinExistence type="predicted"/>
<feature type="region of interest" description="Disordered" evidence="1">
    <location>
        <begin position="331"/>
        <end position="357"/>
    </location>
</feature>
<feature type="region of interest" description="Disordered" evidence="1">
    <location>
        <begin position="20"/>
        <end position="39"/>
    </location>
</feature>
<dbReference type="Proteomes" id="UP000238274">
    <property type="component" value="Unassembled WGS sequence"/>
</dbReference>
<organism evidence="2 3">
    <name type="scientific">Puccinia striiformis</name>
    <dbReference type="NCBI Taxonomy" id="27350"/>
    <lineage>
        <taxon>Eukaryota</taxon>
        <taxon>Fungi</taxon>
        <taxon>Dikarya</taxon>
        <taxon>Basidiomycota</taxon>
        <taxon>Pucciniomycotina</taxon>
        <taxon>Pucciniomycetes</taxon>
        <taxon>Pucciniales</taxon>
        <taxon>Pucciniaceae</taxon>
        <taxon>Puccinia</taxon>
    </lineage>
</organism>
<feature type="compositionally biased region" description="Basic and acidic residues" evidence="1">
    <location>
        <begin position="236"/>
        <end position="254"/>
    </location>
</feature>
<evidence type="ECO:0000313" key="3">
    <source>
        <dbReference type="Proteomes" id="UP000238274"/>
    </source>
</evidence>
<comment type="caution">
    <text evidence="2">The sequence shown here is derived from an EMBL/GenBank/DDBJ whole genome shotgun (WGS) entry which is preliminary data.</text>
</comment>
<protein>
    <submittedName>
        <fullName evidence="2">Uncharacterized protein</fullName>
    </submittedName>
</protein>
<dbReference type="EMBL" id="PKSM01000179">
    <property type="protein sequence ID" value="POW04817.1"/>
    <property type="molecule type" value="Genomic_DNA"/>
</dbReference>
<feature type="region of interest" description="Disordered" evidence="1">
    <location>
        <begin position="228"/>
        <end position="299"/>
    </location>
</feature>
<name>A0A2S4V5P6_9BASI</name>